<feature type="region of interest" description="Disordered" evidence="4">
    <location>
        <begin position="844"/>
        <end position="884"/>
    </location>
</feature>
<dbReference type="PANTHER" id="PTHR14150">
    <property type="entry name" value="U3 SMALL NUCLEOLAR RNA-ASSOCIATED PROTEIN 14"/>
    <property type="match status" value="1"/>
</dbReference>
<reference evidence="5" key="1">
    <citation type="submission" date="2015-07" db="EMBL/GenBank/DDBJ databases">
        <title>Transcriptome Assembly of Anthurium amnicola.</title>
        <authorList>
            <person name="Suzuki J."/>
        </authorList>
    </citation>
    <scope>NUCLEOTIDE SEQUENCE</scope>
</reference>
<evidence type="ECO:0000313" key="5">
    <source>
        <dbReference type="EMBL" id="JAT53839.1"/>
    </source>
</evidence>
<sequence>MGGDAKRGEGRGGKKRKQRATQALTAQRKMQPNWRKMQPNTEEKKRRKTGPRLPSALLKELDLAKARARDSDDGSGSDVEERGDVYEYEEGIPQEDSGRNRRFDPVDNLEYELPDNFEDEDLPSDGELGSDAEGSERSGGDVEDEDRHMRMLQGITGIPGQAFQGKKNRELVLSDVHVVDGGETQISIQDLLDPLHGMSGYSSLRKKLQRMENKSMAVQAPLPRVEREKLERKVAYDHSKKDMTKWEPLVKRNREAPTIYFEEDVDIGYSTVGAIASEFQPRTEFEKKMALLVRNPEIVEAHQKDGSRLLELNEISIEDVKDRQDRLAKMQSLLFRHEMKAKRIKKIKSKTYHRMMKKDRLKAASATAEFLMDPVAIKEQAMRQEFKRAEERMTLKHKNSSKWAKRILKRGLNAQDEGTRAAITEQLHQHALLTRKMSSLKDSSSEDSSDDDEDDELPESGGVSKLLTSAKEKTLKVLEEEDEMPKSGVLSLPFMVRGLKKKNEALLEEGRVAVQEYDSSLRQIDHGSETGTPEFRESSGRKVFGASIKEPQENIEVESDTLGGSSDSEVDISMKRSALACHKESDSFQGAQISSKLPDEKEEGHKHVFKSFDDITKAAGPKTTYDVSMFVSDSLKKIEGNGMVHHSSSDHAAAPDHFLTHQDSVVPVHVSDMDSDEEMVDGFLSSGANIEYKLPSQAELVRRAFAGDNVEEEFEKQKMEMLNEEVPEPEKPVLLPGWGEWTHIQQKKGLPKWMVNEHEDAKRKREEALKKRKDAHLKHVIISEKIDKAQKLHTKTLPFPFTSKEVFEQSIRMPIGPEYNPAISVSVLNRPAVVKKPGIIIKPIQFEEVDPHEKPAEPRQSRQNPKKNKTTGKANKSSSKGKNV</sequence>
<feature type="compositionally biased region" description="Basic and acidic residues" evidence="4">
    <location>
        <begin position="59"/>
        <end position="72"/>
    </location>
</feature>
<protein>
    <submittedName>
        <fullName evidence="5">Uncharacterized protein C57A7.06</fullName>
    </submittedName>
</protein>
<feature type="compositionally biased region" description="Acidic residues" evidence="4">
    <location>
        <begin position="107"/>
        <end position="130"/>
    </location>
</feature>
<dbReference type="PANTHER" id="PTHR14150:SF12">
    <property type="entry name" value="U3 SMALL NUCLEOLAR RNA-ASSOCIATED PROTEIN 14 HOMOLOG A"/>
    <property type="match status" value="1"/>
</dbReference>
<gene>
    <name evidence="5" type="primary">SPAC57A7.06_1</name>
    <name evidence="5" type="ORF">g.126143</name>
</gene>
<feature type="compositionally biased region" description="Polar residues" evidence="4">
    <location>
        <begin position="20"/>
        <end position="30"/>
    </location>
</feature>
<feature type="compositionally biased region" description="Basic and acidic residues" evidence="4">
    <location>
        <begin position="1"/>
        <end position="12"/>
    </location>
</feature>
<dbReference type="GO" id="GO:0006364">
    <property type="term" value="P:rRNA processing"/>
    <property type="evidence" value="ECO:0007669"/>
    <property type="project" value="InterPro"/>
</dbReference>
<feature type="compositionally biased region" description="Low complexity" evidence="4">
    <location>
        <begin position="871"/>
        <end position="884"/>
    </location>
</feature>
<feature type="compositionally biased region" description="Basic and acidic residues" evidence="4">
    <location>
        <begin position="849"/>
        <end position="860"/>
    </location>
</feature>
<feature type="compositionally biased region" description="Basic and acidic residues" evidence="4">
    <location>
        <begin position="134"/>
        <end position="145"/>
    </location>
</feature>
<feature type="region of interest" description="Disordered" evidence="4">
    <location>
        <begin position="435"/>
        <end position="468"/>
    </location>
</feature>
<proteinExistence type="predicted"/>
<keyword evidence="2" id="KW-0597">Phosphoprotein</keyword>
<evidence type="ECO:0000256" key="3">
    <source>
        <dbReference type="ARBA" id="ARBA00023242"/>
    </source>
</evidence>
<name>A0A1D1YGT4_9ARAE</name>
<dbReference type="Pfam" id="PF04615">
    <property type="entry name" value="Utp14"/>
    <property type="match status" value="1"/>
</dbReference>
<evidence type="ECO:0000256" key="4">
    <source>
        <dbReference type="SAM" id="MobiDB-lite"/>
    </source>
</evidence>
<accession>A0A1D1YGT4</accession>
<feature type="region of interest" description="Disordered" evidence="4">
    <location>
        <begin position="1"/>
        <end position="145"/>
    </location>
</feature>
<dbReference type="GO" id="GO:0032040">
    <property type="term" value="C:small-subunit processome"/>
    <property type="evidence" value="ECO:0007669"/>
    <property type="project" value="InterPro"/>
</dbReference>
<dbReference type="InterPro" id="IPR006709">
    <property type="entry name" value="SSU_processome_Utp14"/>
</dbReference>
<comment type="subcellular location">
    <subcellularLocation>
        <location evidence="1">Nucleus</location>
        <location evidence="1">Nucleolus</location>
    </subcellularLocation>
</comment>
<feature type="compositionally biased region" description="Basic and acidic residues" evidence="4">
    <location>
        <begin position="96"/>
        <end position="105"/>
    </location>
</feature>
<organism evidence="5">
    <name type="scientific">Anthurium amnicola</name>
    <dbReference type="NCBI Taxonomy" id="1678845"/>
    <lineage>
        <taxon>Eukaryota</taxon>
        <taxon>Viridiplantae</taxon>
        <taxon>Streptophyta</taxon>
        <taxon>Embryophyta</taxon>
        <taxon>Tracheophyta</taxon>
        <taxon>Spermatophyta</taxon>
        <taxon>Magnoliopsida</taxon>
        <taxon>Liliopsida</taxon>
        <taxon>Araceae</taxon>
        <taxon>Pothoideae</taxon>
        <taxon>Potheae</taxon>
        <taxon>Anthurium</taxon>
    </lineage>
</organism>
<evidence type="ECO:0000256" key="2">
    <source>
        <dbReference type="ARBA" id="ARBA00022553"/>
    </source>
</evidence>
<feature type="compositionally biased region" description="Acidic residues" evidence="4">
    <location>
        <begin position="445"/>
        <end position="458"/>
    </location>
</feature>
<dbReference type="EMBL" id="GDJX01014097">
    <property type="protein sequence ID" value="JAT53839.1"/>
    <property type="molecule type" value="Transcribed_RNA"/>
</dbReference>
<keyword evidence="3" id="KW-0539">Nucleus</keyword>
<dbReference type="AlphaFoldDB" id="A0A1D1YGT4"/>
<evidence type="ECO:0000256" key="1">
    <source>
        <dbReference type="ARBA" id="ARBA00004604"/>
    </source>
</evidence>